<dbReference type="AlphaFoldDB" id="Q2SDB3"/>
<evidence type="ECO:0000313" key="1">
    <source>
        <dbReference type="EMBL" id="ABC31361.1"/>
    </source>
</evidence>
<protein>
    <submittedName>
        <fullName evidence="1">Uncharacterized protein</fullName>
    </submittedName>
</protein>
<keyword evidence="2" id="KW-1185">Reference proteome</keyword>
<reference evidence="1 2" key="1">
    <citation type="journal article" date="2005" name="Nucleic Acids Res.">
        <title>Genomic blueprint of Hahella chejuensis, a marine microbe producing an algicidal agent.</title>
        <authorList>
            <person name="Jeong H."/>
            <person name="Yim J.H."/>
            <person name="Lee C."/>
            <person name="Choi S.-H."/>
            <person name="Park Y.K."/>
            <person name="Yoon S.H."/>
            <person name="Hur C.-G."/>
            <person name="Kang H.-Y."/>
            <person name="Kim D."/>
            <person name="Lee H.H."/>
            <person name="Park K.H."/>
            <person name="Park S.-H."/>
            <person name="Park H.-S."/>
            <person name="Lee H.K."/>
            <person name="Oh T.K."/>
            <person name="Kim J.F."/>
        </authorList>
    </citation>
    <scope>NUCLEOTIDE SEQUENCE [LARGE SCALE GENOMIC DNA]</scope>
    <source>
        <strain evidence="1 2">KCTC 2396</strain>
    </source>
</reference>
<sequence>MRAMWHMDSEDVKLRISASDWSAMLMGCGQARP</sequence>
<dbReference type="Proteomes" id="UP000000238">
    <property type="component" value="Chromosome"/>
</dbReference>
<dbReference type="KEGG" id="hch:HCH_04662"/>
<dbReference type="HOGENOM" id="CLU_3382141_0_0_6"/>
<accession>Q2SDB3</accession>
<dbReference type="EMBL" id="CP000155">
    <property type="protein sequence ID" value="ABC31361.1"/>
    <property type="molecule type" value="Genomic_DNA"/>
</dbReference>
<proteinExistence type="predicted"/>
<evidence type="ECO:0000313" key="2">
    <source>
        <dbReference type="Proteomes" id="UP000000238"/>
    </source>
</evidence>
<organism evidence="1 2">
    <name type="scientific">Hahella chejuensis (strain KCTC 2396)</name>
    <dbReference type="NCBI Taxonomy" id="349521"/>
    <lineage>
        <taxon>Bacteria</taxon>
        <taxon>Pseudomonadati</taxon>
        <taxon>Pseudomonadota</taxon>
        <taxon>Gammaproteobacteria</taxon>
        <taxon>Oceanospirillales</taxon>
        <taxon>Hahellaceae</taxon>
        <taxon>Hahella</taxon>
    </lineage>
</organism>
<name>Q2SDB3_HAHCH</name>
<gene>
    <name evidence="1" type="ordered locus">HCH_04662</name>
</gene>